<reference evidence="1 2" key="1">
    <citation type="submission" date="2019-07" db="EMBL/GenBank/DDBJ databases">
        <title>Microlunatus dokdonensis sp. nov. isolated from the rhizospheric soil of the wild plant Elymus tsukushiensis.</title>
        <authorList>
            <person name="Ghim S.-Y."/>
            <person name="Hwang Y.-J."/>
            <person name="Son J.-S."/>
            <person name="Shin J.-H."/>
        </authorList>
    </citation>
    <scope>NUCLEOTIDE SEQUENCE [LARGE SCALE GENOMIC DNA]</scope>
    <source>
        <strain evidence="1 2">KUDC0627</strain>
    </source>
</reference>
<dbReference type="PANTHER" id="PTHR43434">
    <property type="entry name" value="PHOSPHOGLYCOLATE PHOSPHATASE"/>
    <property type="match status" value="1"/>
</dbReference>
<dbReference type="Pfam" id="PF13419">
    <property type="entry name" value="HAD_2"/>
    <property type="match status" value="1"/>
</dbReference>
<dbReference type="GO" id="GO:0004713">
    <property type="term" value="F:protein tyrosine kinase activity"/>
    <property type="evidence" value="ECO:0007669"/>
    <property type="project" value="TreeGrafter"/>
</dbReference>
<name>A0A516PZ51_9ACTN</name>
<dbReference type="SFLD" id="SFLDG01129">
    <property type="entry name" value="C1.5:_HAD__Beta-PGM__Phosphata"/>
    <property type="match status" value="1"/>
</dbReference>
<dbReference type="SFLD" id="SFLDS00003">
    <property type="entry name" value="Haloacid_Dehalogenase"/>
    <property type="match status" value="1"/>
</dbReference>
<organism evidence="1 2">
    <name type="scientific">Microlunatus elymi</name>
    <dbReference type="NCBI Taxonomy" id="2596828"/>
    <lineage>
        <taxon>Bacteria</taxon>
        <taxon>Bacillati</taxon>
        <taxon>Actinomycetota</taxon>
        <taxon>Actinomycetes</taxon>
        <taxon>Propionibacteriales</taxon>
        <taxon>Propionibacteriaceae</taxon>
        <taxon>Microlunatus</taxon>
    </lineage>
</organism>
<dbReference type="InterPro" id="IPR023198">
    <property type="entry name" value="PGP-like_dom2"/>
</dbReference>
<dbReference type="PANTHER" id="PTHR43434:SF20">
    <property type="entry name" value="5'-NUCLEOTIDASE"/>
    <property type="match status" value="1"/>
</dbReference>
<keyword evidence="2" id="KW-1185">Reference proteome</keyword>
<keyword evidence="1" id="KW-0378">Hydrolase</keyword>
<protein>
    <submittedName>
        <fullName evidence="1">HAD family hydrolase</fullName>
    </submittedName>
</protein>
<dbReference type="AlphaFoldDB" id="A0A516PZ51"/>
<dbReference type="KEGG" id="mik:FOE78_11545"/>
<proteinExistence type="predicted"/>
<dbReference type="GO" id="GO:0005829">
    <property type="term" value="C:cytosol"/>
    <property type="evidence" value="ECO:0007669"/>
    <property type="project" value="TreeGrafter"/>
</dbReference>
<dbReference type="SUPFAM" id="SSF56784">
    <property type="entry name" value="HAD-like"/>
    <property type="match status" value="1"/>
</dbReference>
<dbReference type="InterPro" id="IPR023214">
    <property type="entry name" value="HAD_sf"/>
</dbReference>
<dbReference type="Gene3D" id="3.40.50.1000">
    <property type="entry name" value="HAD superfamily/HAD-like"/>
    <property type="match status" value="1"/>
</dbReference>
<accession>A0A516PZ51</accession>
<dbReference type="OrthoDB" id="9797743at2"/>
<evidence type="ECO:0000313" key="2">
    <source>
        <dbReference type="Proteomes" id="UP000319263"/>
    </source>
</evidence>
<dbReference type="InterPro" id="IPR050155">
    <property type="entry name" value="HAD-like_hydrolase_sf"/>
</dbReference>
<dbReference type="InterPro" id="IPR041492">
    <property type="entry name" value="HAD_2"/>
</dbReference>
<dbReference type="InterPro" id="IPR036412">
    <property type="entry name" value="HAD-like_sf"/>
</dbReference>
<gene>
    <name evidence="1" type="ORF">FOE78_11545</name>
</gene>
<dbReference type="GO" id="GO:0016787">
    <property type="term" value="F:hydrolase activity"/>
    <property type="evidence" value="ECO:0007669"/>
    <property type="project" value="UniProtKB-KW"/>
</dbReference>
<dbReference type="EMBL" id="CP041692">
    <property type="protein sequence ID" value="QDP96454.1"/>
    <property type="molecule type" value="Genomic_DNA"/>
</dbReference>
<dbReference type="Proteomes" id="UP000319263">
    <property type="component" value="Chromosome"/>
</dbReference>
<sequence length="231" mass="24759">MPYVSVQPADVADDRPVILFDLDGTVLDSAPGIVAAQQQALRDVGFEPPDEAELLSDLGPPPAVIFARIGLPEELITPAVEAYRRHYLGRGIRNAALFPGVAELLDLLRPHYRLATATMKLITTAIPFLQHHGVAGRFEVIGGAQDGVVDKPAIIKATRIALGEPPAEKMIMVGDRHSDISGGRAEGLRTIAVSWGYGSRDELLASDPDVIIDRPDELPAAAERLLAEVRG</sequence>
<dbReference type="Gene3D" id="1.10.150.240">
    <property type="entry name" value="Putative phosphatase, domain 2"/>
    <property type="match status" value="1"/>
</dbReference>
<evidence type="ECO:0000313" key="1">
    <source>
        <dbReference type="EMBL" id="QDP96454.1"/>
    </source>
</evidence>